<gene>
    <name evidence="3" type="ORF">ETD96_10240</name>
</gene>
<organism evidence="3 4">
    <name type="scientific">Actinomadura geliboluensis</name>
    <dbReference type="NCBI Taxonomy" id="882440"/>
    <lineage>
        <taxon>Bacteria</taxon>
        <taxon>Bacillati</taxon>
        <taxon>Actinomycetota</taxon>
        <taxon>Actinomycetes</taxon>
        <taxon>Streptosporangiales</taxon>
        <taxon>Thermomonosporaceae</taxon>
        <taxon>Actinomadura</taxon>
    </lineage>
</organism>
<name>A0A5S4H615_9ACTN</name>
<comment type="caution">
    <text evidence="3">The sequence shown here is derived from an EMBL/GenBank/DDBJ whole genome shotgun (WGS) entry which is preliminary data.</text>
</comment>
<evidence type="ECO:0000256" key="1">
    <source>
        <dbReference type="SAM" id="MobiDB-lite"/>
    </source>
</evidence>
<dbReference type="OrthoDB" id="9182727at2"/>
<protein>
    <recommendedName>
        <fullName evidence="2">PIN like domain-containing protein</fullName>
    </recommendedName>
</protein>
<dbReference type="AlphaFoldDB" id="A0A5S4H615"/>
<dbReference type="Proteomes" id="UP000305238">
    <property type="component" value="Unassembled WGS sequence"/>
</dbReference>
<dbReference type="EMBL" id="VCKZ01000051">
    <property type="protein sequence ID" value="TMR40557.1"/>
    <property type="molecule type" value="Genomic_DNA"/>
</dbReference>
<dbReference type="InterPro" id="IPR041578">
    <property type="entry name" value="PIN_8"/>
</dbReference>
<proteinExistence type="predicted"/>
<dbReference type="Pfam" id="PF18476">
    <property type="entry name" value="PIN_8"/>
    <property type="match status" value="1"/>
</dbReference>
<accession>A0A5S4H615</accession>
<feature type="compositionally biased region" description="Basic and acidic residues" evidence="1">
    <location>
        <begin position="1"/>
        <end position="10"/>
    </location>
</feature>
<feature type="region of interest" description="Disordered" evidence="1">
    <location>
        <begin position="1"/>
        <end position="22"/>
    </location>
</feature>
<feature type="domain" description="PIN like" evidence="2">
    <location>
        <begin position="42"/>
        <end position="267"/>
    </location>
</feature>
<evidence type="ECO:0000313" key="3">
    <source>
        <dbReference type="EMBL" id="TMR40557.1"/>
    </source>
</evidence>
<reference evidence="3 4" key="1">
    <citation type="submission" date="2019-05" db="EMBL/GenBank/DDBJ databases">
        <title>Draft genome sequence of Actinomadura geliboluensis A8036.</title>
        <authorList>
            <person name="Saricaoglu S."/>
            <person name="Isik K."/>
        </authorList>
    </citation>
    <scope>NUCLEOTIDE SEQUENCE [LARGE SCALE GENOMIC DNA]</scope>
    <source>
        <strain evidence="3 4">A8036</strain>
    </source>
</reference>
<dbReference type="RefSeq" id="WP_138636082.1">
    <property type="nucleotide sequence ID" value="NZ_VCKZ01000051.1"/>
</dbReference>
<evidence type="ECO:0000313" key="4">
    <source>
        <dbReference type="Proteomes" id="UP000305238"/>
    </source>
</evidence>
<keyword evidence="4" id="KW-1185">Reference proteome</keyword>
<sequence length="387" mass="43648">MSDETPRDDASEAETSSLRGRFPWHFGSPTDAQLERFLTKGMVVFDTNGLFDAYRLNPQGRSEFLRTLGLLGDRLWVPHRVADEFGRRRLDVIRECASAVADLTKSLAAHFRKIKAEIEHFGGRRGLKKEDVDELVKLLNENEKQVADRIGEAYRFDLKVADCAAEDPILAEIEVLLDGRVGPPPKDMRQVREDAAYRYERRIPPGYGDTKKPPEEAIGDYVLWVQILQEAARRQVPVLFVTNESKTSEDWVIKPPGARSPLPRPELCAEMWEHAQQPFHLVSVRRFLTLANRYLGADVSDETIAQANEIVETPELALSAVQRILKDMYEAQNYRSGSVVRVTRLGSVSKELFDVVPALEGAGPKIWIVGDAEDERPEPSADEEGDQ</sequence>
<evidence type="ECO:0000259" key="2">
    <source>
        <dbReference type="Pfam" id="PF18476"/>
    </source>
</evidence>